<sequence>MPPSHKVAEAERSTSKFFTQMEGPEPYHQAASPLQQADNFETSDLSLPSNIIANEQTPLMKATVMANTIANVANTIANEQTPLGEATVAINIMEETEKESGARANSMAEHMQRSVSFNMTKMVNMRETEASNNEEVNFLGVDSTLVTVQGYQMKEASAPMLCAILKANIIHLTPVDVKDMLELVGDLIRNVNIEVEWLLDRLMQMLEVMELLKQSRTLKEAKEAYGKNVKDIKTE</sequence>
<dbReference type="EMBL" id="JARAOO010000004">
    <property type="protein sequence ID" value="KAJ7970980.1"/>
    <property type="molecule type" value="Genomic_DNA"/>
</dbReference>
<evidence type="ECO:0000313" key="1">
    <source>
        <dbReference type="EMBL" id="KAJ7970980.1"/>
    </source>
</evidence>
<protein>
    <submittedName>
        <fullName evidence="1">Phospholipase-like</fullName>
    </submittedName>
</protein>
<dbReference type="PANTHER" id="PTHR35358:SF10">
    <property type="entry name" value="PLANT PHOSPHOLIPASE-LIKE PROTEIN"/>
    <property type="match status" value="1"/>
</dbReference>
<reference evidence="1" key="1">
    <citation type="journal article" date="2023" name="Science">
        <title>Elucidation of the pathway for biosynthesis of saponin adjuvants from the soapbark tree.</title>
        <authorList>
            <person name="Reed J."/>
            <person name="Orme A."/>
            <person name="El-Demerdash A."/>
            <person name="Owen C."/>
            <person name="Martin L.B.B."/>
            <person name="Misra R.C."/>
            <person name="Kikuchi S."/>
            <person name="Rejzek M."/>
            <person name="Martin A.C."/>
            <person name="Harkess A."/>
            <person name="Leebens-Mack J."/>
            <person name="Louveau T."/>
            <person name="Stephenson M.J."/>
            <person name="Osbourn A."/>
        </authorList>
    </citation>
    <scope>NUCLEOTIDE SEQUENCE</scope>
    <source>
        <strain evidence="1">S10</strain>
    </source>
</reference>
<proteinExistence type="predicted"/>
<evidence type="ECO:0000313" key="2">
    <source>
        <dbReference type="Proteomes" id="UP001163823"/>
    </source>
</evidence>
<keyword evidence="2" id="KW-1185">Reference proteome</keyword>
<accession>A0AAD7PXG6</accession>
<dbReference type="PANTHER" id="PTHR35358">
    <property type="entry name" value="OS06G0711100 PROTEIN"/>
    <property type="match status" value="1"/>
</dbReference>
<gene>
    <name evidence="1" type="ORF">O6P43_009079</name>
</gene>
<dbReference type="AlphaFoldDB" id="A0AAD7PXG6"/>
<dbReference type="Proteomes" id="UP001163823">
    <property type="component" value="Chromosome 4"/>
</dbReference>
<dbReference type="KEGG" id="qsa:O6P43_009079"/>
<name>A0AAD7PXG6_QUISA</name>
<comment type="caution">
    <text evidence="1">The sequence shown here is derived from an EMBL/GenBank/DDBJ whole genome shotgun (WGS) entry which is preliminary data.</text>
</comment>
<organism evidence="1 2">
    <name type="scientific">Quillaja saponaria</name>
    <name type="common">Soap bark tree</name>
    <dbReference type="NCBI Taxonomy" id="32244"/>
    <lineage>
        <taxon>Eukaryota</taxon>
        <taxon>Viridiplantae</taxon>
        <taxon>Streptophyta</taxon>
        <taxon>Embryophyta</taxon>
        <taxon>Tracheophyta</taxon>
        <taxon>Spermatophyta</taxon>
        <taxon>Magnoliopsida</taxon>
        <taxon>eudicotyledons</taxon>
        <taxon>Gunneridae</taxon>
        <taxon>Pentapetalae</taxon>
        <taxon>rosids</taxon>
        <taxon>fabids</taxon>
        <taxon>Fabales</taxon>
        <taxon>Quillajaceae</taxon>
        <taxon>Quillaja</taxon>
    </lineage>
</organism>